<name>A0A4R1M036_9SPHI</name>
<evidence type="ECO:0000256" key="1">
    <source>
        <dbReference type="SAM" id="Phobius"/>
    </source>
</evidence>
<proteinExistence type="predicted"/>
<protein>
    <submittedName>
        <fullName evidence="2">Uncharacterized protein</fullName>
    </submittedName>
</protein>
<feature type="transmembrane region" description="Helical" evidence="1">
    <location>
        <begin position="21"/>
        <end position="38"/>
    </location>
</feature>
<evidence type="ECO:0000313" key="3">
    <source>
        <dbReference type="Proteomes" id="UP000294616"/>
    </source>
</evidence>
<organism evidence="2 3">
    <name type="scientific">Albibacterium bauzanense</name>
    <dbReference type="NCBI Taxonomy" id="653929"/>
    <lineage>
        <taxon>Bacteria</taxon>
        <taxon>Pseudomonadati</taxon>
        <taxon>Bacteroidota</taxon>
        <taxon>Sphingobacteriia</taxon>
        <taxon>Sphingobacteriales</taxon>
        <taxon>Sphingobacteriaceae</taxon>
        <taxon>Albibacterium</taxon>
    </lineage>
</organism>
<keyword evidence="1" id="KW-0472">Membrane</keyword>
<keyword evidence="1" id="KW-1133">Transmembrane helix</keyword>
<sequence length="39" mass="4494">MKPKHKESMWSHFTHYASSEISLYVVMIVGIIIGIIIFS</sequence>
<reference evidence="2 3" key="1">
    <citation type="submission" date="2019-03" db="EMBL/GenBank/DDBJ databases">
        <title>Genomic Encyclopedia of Archaeal and Bacterial Type Strains, Phase II (KMG-II): from individual species to whole genera.</title>
        <authorList>
            <person name="Goeker M."/>
        </authorList>
    </citation>
    <scope>NUCLEOTIDE SEQUENCE [LARGE SCALE GENOMIC DNA]</scope>
    <source>
        <strain evidence="2 3">DSM 22554</strain>
    </source>
</reference>
<dbReference type="AlphaFoldDB" id="A0A4R1M036"/>
<comment type="caution">
    <text evidence="2">The sequence shown here is derived from an EMBL/GenBank/DDBJ whole genome shotgun (WGS) entry which is preliminary data.</text>
</comment>
<dbReference type="EMBL" id="SMGO01000001">
    <property type="protein sequence ID" value="TCK85226.1"/>
    <property type="molecule type" value="Genomic_DNA"/>
</dbReference>
<accession>A0A4R1M036</accession>
<keyword evidence="1" id="KW-0812">Transmembrane</keyword>
<gene>
    <name evidence="2" type="ORF">C8N28_0527</name>
</gene>
<keyword evidence="3" id="KW-1185">Reference proteome</keyword>
<evidence type="ECO:0000313" key="2">
    <source>
        <dbReference type="EMBL" id="TCK85226.1"/>
    </source>
</evidence>
<dbReference type="Proteomes" id="UP000294616">
    <property type="component" value="Unassembled WGS sequence"/>
</dbReference>